<sequence>MNEILKKWPGENLRFVLSPILLKKKYSGMKKHGKKSDNTHACHICSYEVLYSILEKHIDILSHFTDRVYKHIRKEMNREENLVIKPAICNYLGADKKSGDRYCDLIIIQAVQSKRKCDKIIKEVNVINRITNIWKSVNKSKFPPNLKTAFRTEFSQLTDPSNIPIISPRASIDRYM</sequence>
<dbReference type="VEuPathDB" id="TrichDB:TRFO_19797"/>
<reference evidence="1" key="1">
    <citation type="submission" date="2016-10" db="EMBL/GenBank/DDBJ databases">
        <authorList>
            <person name="Benchimol M."/>
            <person name="Almeida L.G."/>
            <person name="Vasconcelos A.T."/>
            <person name="Perreira-Neves A."/>
            <person name="Rosa I.A."/>
            <person name="Tasca T."/>
            <person name="Bogo M.R."/>
            <person name="de Souza W."/>
        </authorList>
    </citation>
    <scope>NUCLEOTIDE SEQUENCE [LARGE SCALE GENOMIC DNA]</scope>
    <source>
        <strain evidence="1">K</strain>
    </source>
</reference>
<keyword evidence="2" id="KW-1185">Reference proteome</keyword>
<accession>A0A1J4KIE6</accession>
<protein>
    <submittedName>
        <fullName evidence="1">Uncharacterized protein</fullName>
    </submittedName>
</protein>
<dbReference type="EMBL" id="MLAK01000601">
    <property type="protein sequence ID" value="OHT10818.1"/>
    <property type="molecule type" value="Genomic_DNA"/>
</dbReference>
<organism evidence="1 2">
    <name type="scientific">Tritrichomonas foetus</name>
    <dbReference type="NCBI Taxonomy" id="1144522"/>
    <lineage>
        <taxon>Eukaryota</taxon>
        <taxon>Metamonada</taxon>
        <taxon>Parabasalia</taxon>
        <taxon>Tritrichomonadida</taxon>
        <taxon>Tritrichomonadidae</taxon>
        <taxon>Tritrichomonas</taxon>
    </lineage>
</organism>
<dbReference type="Proteomes" id="UP000179807">
    <property type="component" value="Unassembled WGS sequence"/>
</dbReference>
<dbReference type="GeneID" id="94835711"/>
<gene>
    <name evidence="1" type="ORF">TRFO_19797</name>
</gene>
<dbReference type="RefSeq" id="XP_068363954.1">
    <property type="nucleotide sequence ID" value="XM_068501007.1"/>
</dbReference>
<evidence type="ECO:0000313" key="2">
    <source>
        <dbReference type="Proteomes" id="UP000179807"/>
    </source>
</evidence>
<evidence type="ECO:0000313" key="1">
    <source>
        <dbReference type="EMBL" id="OHT10818.1"/>
    </source>
</evidence>
<proteinExistence type="predicted"/>
<dbReference type="AlphaFoldDB" id="A0A1J4KIE6"/>
<name>A0A1J4KIE6_9EUKA</name>
<comment type="caution">
    <text evidence="1">The sequence shown here is derived from an EMBL/GenBank/DDBJ whole genome shotgun (WGS) entry which is preliminary data.</text>
</comment>